<sequence length="262" mass="28752">MSDDLLARERELLGDTFGAPTDVAPGNVEDIDFDRAVFAFPDIGLDGNASVPPGLPSTSSSNFEFNSFASPPPPIVKVTTNNEEIDKFESAFPDIGSTVSPPPARAAFTSTTAFAPRPQVISTPILQAPIDDEEEPEVIKIWRDKQADAIRLRDEESDRKKRDTVVNAQRSIDQFYEEYNTKKERQIKENKEAEAAYLATLADSLSTGTTWSRICELVSLENSQSKTILAQTGSGLTDLTRYREILLRLKREGITAPGAAGK</sequence>
<keyword evidence="5 6" id="KW-0968">Cytoplasmic vesicle</keyword>
<reference evidence="7" key="1">
    <citation type="submission" date="2021-10" db="EMBL/GenBank/DDBJ databases">
        <title>De novo Genome Assembly of Clathrus columnatus (Basidiomycota, Fungi) Using Illumina and Nanopore Sequence Data.</title>
        <authorList>
            <person name="Ogiso-Tanaka E."/>
            <person name="Itagaki H."/>
            <person name="Hosoya T."/>
            <person name="Hosaka K."/>
        </authorList>
    </citation>
    <scope>NUCLEOTIDE SEQUENCE</scope>
    <source>
        <strain evidence="7">MO-923</strain>
    </source>
</reference>
<gene>
    <name evidence="7" type="ORF">Clacol_002820</name>
</gene>
<dbReference type="PANTHER" id="PTHR10639:SF7">
    <property type="entry name" value="CLATHRIN LIGHT CHAIN"/>
    <property type="match status" value="1"/>
</dbReference>
<dbReference type="AlphaFoldDB" id="A0AAV5A7Q7"/>
<keyword evidence="4 6" id="KW-0168">Coated pit</keyword>
<dbReference type="GO" id="GO:0005198">
    <property type="term" value="F:structural molecule activity"/>
    <property type="evidence" value="ECO:0007669"/>
    <property type="project" value="InterPro"/>
</dbReference>
<dbReference type="GO" id="GO:0032050">
    <property type="term" value="F:clathrin heavy chain binding"/>
    <property type="evidence" value="ECO:0007669"/>
    <property type="project" value="TreeGrafter"/>
</dbReference>
<name>A0AAV5A7Q7_9AGAM</name>
<proteinExistence type="inferred from homology"/>
<evidence type="ECO:0000313" key="7">
    <source>
        <dbReference type="EMBL" id="GJJ08601.1"/>
    </source>
</evidence>
<dbReference type="GO" id="GO:0006886">
    <property type="term" value="P:intracellular protein transport"/>
    <property type="evidence" value="ECO:0007669"/>
    <property type="project" value="InterPro"/>
</dbReference>
<comment type="caution">
    <text evidence="7">The sequence shown here is derived from an EMBL/GenBank/DDBJ whole genome shotgun (WGS) entry which is preliminary data.</text>
</comment>
<evidence type="ECO:0000256" key="5">
    <source>
        <dbReference type="ARBA" id="ARBA00023329"/>
    </source>
</evidence>
<dbReference type="GO" id="GO:0030130">
    <property type="term" value="C:clathrin coat of trans-Golgi network vesicle"/>
    <property type="evidence" value="ECO:0007669"/>
    <property type="project" value="InterPro"/>
</dbReference>
<keyword evidence="3 6" id="KW-0472">Membrane</keyword>
<dbReference type="InterPro" id="IPR000996">
    <property type="entry name" value="Clathrin_L-chain"/>
</dbReference>
<comment type="function">
    <text evidence="6">Clathrin is the major protein of the polyhedral coat of coated pits and vesicles.</text>
</comment>
<keyword evidence="8" id="KW-1185">Reference proteome</keyword>
<dbReference type="Pfam" id="PF01086">
    <property type="entry name" value="Clathrin_lg_ch"/>
    <property type="match status" value="1"/>
</dbReference>
<evidence type="ECO:0000256" key="2">
    <source>
        <dbReference type="ARBA" id="ARBA00005263"/>
    </source>
</evidence>
<accession>A0AAV5A7Q7</accession>
<dbReference type="EMBL" id="BPWL01000003">
    <property type="protein sequence ID" value="GJJ08601.1"/>
    <property type="molecule type" value="Genomic_DNA"/>
</dbReference>
<dbReference type="Proteomes" id="UP001050691">
    <property type="component" value="Unassembled WGS sequence"/>
</dbReference>
<comment type="similarity">
    <text evidence="2 6">Belongs to the clathrin light chain family.</text>
</comment>
<dbReference type="PANTHER" id="PTHR10639">
    <property type="entry name" value="CLATHRIN LIGHT CHAIN"/>
    <property type="match status" value="1"/>
</dbReference>
<evidence type="ECO:0000256" key="6">
    <source>
        <dbReference type="RuleBase" id="RU363137"/>
    </source>
</evidence>
<protein>
    <recommendedName>
        <fullName evidence="6">Clathrin light chain</fullName>
    </recommendedName>
</protein>
<evidence type="ECO:0000313" key="8">
    <source>
        <dbReference type="Proteomes" id="UP001050691"/>
    </source>
</evidence>
<organism evidence="7 8">
    <name type="scientific">Clathrus columnatus</name>
    <dbReference type="NCBI Taxonomy" id="1419009"/>
    <lineage>
        <taxon>Eukaryota</taxon>
        <taxon>Fungi</taxon>
        <taxon>Dikarya</taxon>
        <taxon>Basidiomycota</taxon>
        <taxon>Agaricomycotina</taxon>
        <taxon>Agaricomycetes</taxon>
        <taxon>Phallomycetidae</taxon>
        <taxon>Phallales</taxon>
        <taxon>Clathraceae</taxon>
        <taxon>Clathrus</taxon>
    </lineage>
</organism>
<dbReference type="GO" id="GO:0072583">
    <property type="term" value="P:clathrin-dependent endocytosis"/>
    <property type="evidence" value="ECO:0007669"/>
    <property type="project" value="TreeGrafter"/>
</dbReference>
<dbReference type="GO" id="GO:0030132">
    <property type="term" value="C:clathrin coat of coated pit"/>
    <property type="evidence" value="ECO:0007669"/>
    <property type="project" value="InterPro"/>
</dbReference>
<evidence type="ECO:0000256" key="1">
    <source>
        <dbReference type="ARBA" id="ARBA00004180"/>
    </source>
</evidence>
<evidence type="ECO:0000256" key="4">
    <source>
        <dbReference type="ARBA" id="ARBA00023176"/>
    </source>
</evidence>
<comment type="subcellular location">
    <subcellularLocation>
        <location evidence="1 6">Cytoplasmic vesicle membrane</location>
        <topology evidence="1 6">Peripheral membrane protein</topology>
        <orientation evidence="1 6">Cytoplasmic side</orientation>
    </subcellularLocation>
    <subcellularLocation>
        <location evidence="6">Membrane</location>
        <location evidence="6">Coated pit</location>
        <topology evidence="6">Peripheral membrane protein</topology>
        <orientation evidence="6">Cytoplasmic side</orientation>
    </subcellularLocation>
    <text evidence="6">Cytoplasmic face of coated pits and vesicles.</text>
</comment>
<evidence type="ECO:0000256" key="3">
    <source>
        <dbReference type="ARBA" id="ARBA00023136"/>
    </source>
</evidence>